<dbReference type="RefSeq" id="WP_238235532.1">
    <property type="nucleotide sequence ID" value="NZ_BPQQ01000030.1"/>
</dbReference>
<organism evidence="2 3">
    <name type="scientific">Methylobacterium isbiliense</name>
    <dbReference type="NCBI Taxonomy" id="315478"/>
    <lineage>
        <taxon>Bacteria</taxon>
        <taxon>Pseudomonadati</taxon>
        <taxon>Pseudomonadota</taxon>
        <taxon>Alphaproteobacteria</taxon>
        <taxon>Hyphomicrobiales</taxon>
        <taxon>Methylobacteriaceae</taxon>
        <taxon>Methylobacterium</taxon>
    </lineage>
</organism>
<evidence type="ECO:0000256" key="1">
    <source>
        <dbReference type="SAM" id="Phobius"/>
    </source>
</evidence>
<protein>
    <submittedName>
        <fullName evidence="2">Uncharacterized protein</fullName>
    </submittedName>
</protein>
<reference evidence="2" key="2">
    <citation type="submission" date="2021-08" db="EMBL/GenBank/DDBJ databases">
        <authorList>
            <person name="Tani A."/>
            <person name="Ola A."/>
            <person name="Ogura Y."/>
            <person name="Katsura K."/>
            <person name="Hayashi T."/>
        </authorList>
    </citation>
    <scope>NUCLEOTIDE SEQUENCE</scope>
    <source>
        <strain evidence="2">DSM 17168</strain>
    </source>
</reference>
<accession>A0ABQ4SC76</accession>
<name>A0ABQ4SC76_9HYPH</name>
<dbReference type="EMBL" id="BPQQ01000030">
    <property type="protein sequence ID" value="GJE00644.1"/>
    <property type="molecule type" value="Genomic_DNA"/>
</dbReference>
<dbReference type="Proteomes" id="UP001055153">
    <property type="component" value="Unassembled WGS sequence"/>
</dbReference>
<keyword evidence="3" id="KW-1185">Reference proteome</keyword>
<keyword evidence="1" id="KW-0472">Membrane</keyword>
<proteinExistence type="predicted"/>
<feature type="transmembrane region" description="Helical" evidence="1">
    <location>
        <begin position="51"/>
        <end position="70"/>
    </location>
</feature>
<evidence type="ECO:0000313" key="3">
    <source>
        <dbReference type="Proteomes" id="UP001055153"/>
    </source>
</evidence>
<sequence length="82" mass="8977">MHRHRFTAHLRLWYAAAKGYRIYALAFLLALPDMLDALAGADLAPILPEGWGTVVGGWLAVLRIVLGIYLRRLPSPAPGGRA</sequence>
<gene>
    <name evidence="2" type="ORF">GMJLKIPL_2568</name>
</gene>
<keyword evidence="1" id="KW-0812">Transmembrane</keyword>
<evidence type="ECO:0000313" key="2">
    <source>
        <dbReference type="EMBL" id="GJE00644.1"/>
    </source>
</evidence>
<reference evidence="2" key="1">
    <citation type="journal article" date="2021" name="Front. Microbiol.">
        <title>Comprehensive Comparative Genomics and Phenotyping of Methylobacterium Species.</title>
        <authorList>
            <person name="Alessa O."/>
            <person name="Ogura Y."/>
            <person name="Fujitani Y."/>
            <person name="Takami H."/>
            <person name="Hayashi T."/>
            <person name="Sahin N."/>
            <person name="Tani A."/>
        </authorList>
    </citation>
    <scope>NUCLEOTIDE SEQUENCE</scope>
    <source>
        <strain evidence="2">DSM 17168</strain>
    </source>
</reference>
<feature type="transmembrane region" description="Helical" evidence="1">
    <location>
        <begin position="12"/>
        <end position="31"/>
    </location>
</feature>
<keyword evidence="1" id="KW-1133">Transmembrane helix</keyword>
<comment type="caution">
    <text evidence="2">The sequence shown here is derived from an EMBL/GenBank/DDBJ whole genome shotgun (WGS) entry which is preliminary data.</text>
</comment>